<dbReference type="CDD" id="cd16439">
    <property type="entry name" value="beta_Kdo_transferase_KpsC_2"/>
    <property type="match status" value="1"/>
</dbReference>
<proteinExistence type="predicted"/>
<evidence type="ECO:0000313" key="1">
    <source>
        <dbReference type="EMBL" id="MEO2217558.1"/>
    </source>
</evidence>
<dbReference type="Pfam" id="PF05159">
    <property type="entry name" value="Capsule_synth"/>
    <property type="match status" value="3"/>
</dbReference>
<sequence>MENFFITVSRGIFRIPYINSLLGRSVLKCSINKNFLPSAILVWGYRDSSIHGEKFASHYSLPILRLEDGFLRSIDLGINKEPPLSLVIDNRSIYYDSTRSSQLEQMLNSSLLTAKQQQEAAKGLEWIRCHRLSKYNHAPRLTLPKRSDKARVLVLDQTEGDVSVRLGGAGMAVFADMLASAHREHPDAELWVKTHPDVVAGKKRGYLPKVPDGVKLLAEDICPQTLLSQVDVVYTATSHMGFEALVAGCKVVCFGMPWYAGWGLTDDRHPDMPKLRERRTRQCTLEELFHAAYLRYARYIQPETGEPGSFFDVAEWICLNRELREQSSGTLWCVGMTLWKRAVVWPFLKSPTNQLRFVRKLPRRLPDDSKVVAWGIKAELREACRARNIPLLTMEDGFLRSVGLGSHLLPPLSLVVDAGGLYYAYQSDSDLQRHLNTARPSAEDCLRASRLRARLIAGKISKYNVGSGFQLDPNAAGRLIVLVPGQVEDDASIRLGSPVIHSNLALLQAARSARPDAWVIYKPHPDVVSGNRKGHIDAGQLAALADQVVENADISSCIAAADEIHTMTSLAGFEALLQGKSVHCHGAPFYAGWGLTHDRIPLPQRQRRLSLDELVHGALIAYPRYIIPGKAGYARVEAVVDLLMRQKNNAKASSRRTNWCARQWRKARGLLVTFL</sequence>
<organism evidence="1 2">
    <name type="scientific">Chromobacterium vaccinii</name>
    <dbReference type="NCBI Taxonomy" id="1108595"/>
    <lineage>
        <taxon>Bacteria</taxon>
        <taxon>Pseudomonadati</taxon>
        <taxon>Pseudomonadota</taxon>
        <taxon>Betaproteobacteria</taxon>
        <taxon>Neisseriales</taxon>
        <taxon>Chromobacteriaceae</taxon>
        <taxon>Chromobacterium</taxon>
    </lineage>
</organism>
<dbReference type="InterPro" id="IPR007833">
    <property type="entry name" value="Capsule_polysaccharide_synth"/>
</dbReference>
<keyword evidence="2" id="KW-1185">Reference proteome</keyword>
<protein>
    <submittedName>
        <fullName evidence="1">Capsular polysaccharide biosynthesis protein</fullName>
    </submittedName>
</protein>
<dbReference type="EMBL" id="JBDOJC010000001">
    <property type="protein sequence ID" value="MEO2217558.1"/>
    <property type="molecule type" value="Genomic_DNA"/>
</dbReference>
<evidence type="ECO:0000313" key="2">
    <source>
        <dbReference type="Proteomes" id="UP001455709"/>
    </source>
</evidence>
<reference evidence="1 2" key="1">
    <citation type="submission" date="2024-05" db="EMBL/GenBank/DDBJ databases">
        <authorList>
            <person name="De Oliveira J.P."/>
            <person name="Noriler S.A."/>
            <person name="De Oliveira A.G."/>
            <person name="Sipoli D.S."/>
        </authorList>
    </citation>
    <scope>NUCLEOTIDE SEQUENCE [LARGE SCALE GENOMIC DNA]</scope>
    <source>
        <strain evidence="1 2">LABIM189</strain>
    </source>
</reference>
<gene>
    <name evidence="1" type="ORF">ABGV49_10875</name>
</gene>
<dbReference type="RefSeq" id="WP_347370711.1">
    <property type="nucleotide sequence ID" value="NZ_JBDOJC010000001.1"/>
</dbReference>
<dbReference type="CDD" id="cd16440">
    <property type="entry name" value="beta_Kdo_transferase_KpsC_1"/>
    <property type="match status" value="1"/>
</dbReference>
<comment type="caution">
    <text evidence="1">The sequence shown here is derived from an EMBL/GenBank/DDBJ whole genome shotgun (WGS) entry which is preliminary data.</text>
</comment>
<dbReference type="Proteomes" id="UP001455709">
    <property type="component" value="Unassembled WGS sequence"/>
</dbReference>
<name>A0ABV0FEF8_9NEIS</name>
<accession>A0ABV0FEF8</accession>